<dbReference type="Proteomes" id="UP001591681">
    <property type="component" value="Unassembled WGS sequence"/>
</dbReference>
<evidence type="ECO:0000313" key="2">
    <source>
        <dbReference type="EMBL" id="KAL2087447.1"/>
    </source>
</evidence>
<feature type="compositionally biased region" description="Polar residues" evidence="1">
    <location>
        <begin position="20"/>
        <end position="55"/>
    </location>
</feature>
<proteinExistence type="predicted"/>
<accession>A0ABD1JK32</accession>
<feature type="region of interest" description="Disordered" evidence="1">
    <location>
        <begin position="105"/>
        <end position="130"/>
    </location>
</feature>
<evidence type="ECO:0000256" key="1">
    <source>
        <dbReference type="SAM" id="MobiDB-lite"/>
    </source>
</evidence>
<keyword evidence="3" id="KW-1185">Reference proteome</keyword>
<dbReference type="Pfam" id="PF15578">
    <property type="entry name" value="DUF4662"/>
    <property type="match status" value="1"/>
</dbReference>
<protein>
    <submittedName>
        <fullName evidence="2">Uncharacterized protein</fullName>
    </submittedName>
</protein>
<gene>
    <name evidence="2" type="ORF">ACEWY4_016275</name>
</gene>
<dbReference type="PANTHER" id="PTHR15578">
    <property type="entry name" value="CHROMOSOME 8 C22ORF31 HOMOLOG"/>
    <property type="match status" value="1"/>
</dbReference>
<reference evidence="2 3" key="1">
    <citation type="submission" date="2024-09" db="EMBL/GenBank/DDBJ databases">
        <title>A chromosome-level genome assembly of Gray's grenadier anchovy, Coilia grayii.</title>
        <authorList>
            <person name="Fu Z."/>
        </authorList>
    </citation>
    <scope>NUCLEOTIDE SEQUENCE [LARGE SCALE GENOMIC DNA]</scope>
    <source>
        <strain evidence="2">G4</strain>
        <tissue evidence="2">Muscle</tissue>
    </source>
</reference>
<name>A0ABD1JK32_9TELE</name>
<dbReference type="PANTHER" id="PTHR15578:SF0">
    <property type="entry name" value="CHROMOSOME 22 OPEN READING FRAME 31"/>
    <property type="match status" value="1"/>
</dbReference>
<feature type="compositionally biased region" description="Basic and acidic residues" evidence="1">
    <location>
        <begin position="65"/>
        <end position="76"/>
    </location>
</feature>
<sequence>MPSKLQTQDIKDLHVPQAGHRSQSISRSGVNTQPRDTSGHVGSSKSKCRRNNQASPRRVMPGKVQKRDYKAAERKRRETTLQANLRQMEEPLDEQYIRNAAVLPDLRKPTPAPTPIPTPKPSFSNGPLPQEEPTRIHGYNVEDFKRIYHSVVDPKLTTKSGNPRPYGLQMGQVIKQRMWKKVHCLSFLGTEGADGRVWISESYCSHTLRPYAPVIDVDVSGEPMPEKPKRKRSRR</sequence>
<organism evidence="2 3">
    <name type="scientific">Coilia grayii</name>
    <name type="common">Gray's grenadier anchovy</name>
    <dbReference type="NCBI Taxonomy" id="363190"/>
    <lineage>
        <taxon>Eukaryota</taxon>
        <taxon>Metazoa</taxon>
        <taxon>Chordata</taxon>
        <taxon>Craniata</taxon>
        <taxon>Vertebrata</taxon>
        <taxon>Euteleostomi</taxon>
        <taxon>Actinopterygii</taxon>
        <taxon>Neopterygii</taxon>
        <taxon>Teleostei</taxon>
        <taxon>Clupei</taxon>
        <taxon>Clupeiformes</taxon>
        <taxon>Clupeoidei</taxon>
        <taxon>Engraulidae</taxon>
        <taxon>Coilinae</taxon>
        <taxon>Coilia</taxon>
    </lineage>
</organism>
<comment type="caution">
    <text evidence="2">The sequence shown here is derived from an EMBL/GenBank/DDBJ whole genome shotgun (WGS) entry which is preliminary data.</text>
</comment>
<dbReference type="EMBL" id="JBHFQA010000014">
    <property type="protein sequence ID" value="KAL2087447.1"/>
    <property type="molecule type" value="Genomic_DNA"/>
</dbReference>
<evidence type="ECO:0000313" key="3">
    <source>
        <dbReference type="Proteomes" id="UP001591681"/>
    </source>
</evidence>
<dbReference type="InterPro" id="IPR028970">
    <property type="entry name" value="DUF4662"/>
</dbReference>
<feature type="compositionally biased region" description="Pro residues" evidence="1">
    <location>
        <begin position="110"/>
        <end position="120"/>
    </location>
</feature>
<dbReference type="AlphaFoldDB" id="A0ABD1JK32"/>
<feature type="region of interest" description="Disordered" evidence="1">
    <location>
        <begin position="1"/>
        <end position="76"/>
    </location>
</feature>